<dbReference type="RefSeq" id="WP_347308498.1">
    <property type="nucleotide sequence ID" value="NZ_JBAJEX010000007.1"/>
</dbReference>
<organism evidence="4 5">
    <name type="scientific">Thiobacter aerophilum</name>
    <dbReference type="NCBI Taxonomy" id="3121275"/>
    <lineage>
        <taxon>Bacteria</taxon>
        <taxon>Pseudomonadati</taxon>
        <taxon>Pseudomonadota</taxon>
        <taxon>Betaproteobacteria</taxon>
        <taxon>Burkholderiales</taxon>
        <taxon>Thiobacteraceae</taxon>
        <taxon>Thiobacter</taxon>
    </lineage>
</organism>
<feature type="domain" description="UvrD-like helicase C-terminal" evidence="3">
    <location>
        <begin position="538"/>
        <end position="587"/>
    </location>
</feature>
<keyword evidence="4" id="KW-0378">Hydrolase</keyword>
<dbReference type="PANTHER" id="PTHR11070">
    <property type="entry name" value="UVRD / RECB / PCRA DNA HELICASE FAMILY MEMBER"/>
    <property type="match status" value="1"/>
</dbReference>
<dbReference type="InterPro" id="IPR027785">
    <property type="entry name" value="UvrD-like_helicase_C"/>
</dbReference>
<keyword evidence="5" id="KW-1185">Reference proteome</keyword>
<evidence type="ECO:0000313" key="4">
    <source>
        <dbReference type="EMBL" id="MEO1767386.1"/>
    </source>
</evidence>
<dbReference type="Pfam" id="PF08378">
    <property type="entry name" value="NERD"/>
    <property type="match status" value="1"/>
</dbReference>
<gene>
    <name evidence="4" type="ORF">V6E02_09190</name>
</gene>
<dbReference type="SUPFAM" id="SSF52540">
    <property type="entry name" value="P-loop containing nucleoside triphosphate hydrolases"/>
    <property type="match status" value="1"/>
</dbReference>
<dbReference type="InterPro" id="IPR011528">
    <property type="entry name" value="NERD"/>
</dbReference>
<proteinExistence type="predicted"/>
<dbReference type="InterPro" id="IPR000212">
    <property type="entry name" value="DNA_helicase_UvrD/REP"/>
</dbReference>
<dbReference type="InterPro" id="IPR027417">
    <property type="entry name" value="P-loop_NTPase"/>
</dbReference>
<dbReference type="GO" id="GO:0004386">
    <property type="term" value="F:helicase activity"/>
    <property type="evidence" value="ECO:0007669"/>
    <property type="project" value="UniProtKB-KW"/>
</dbReference>
<accession>A0ABV0EFE6</accession>
<dbReference type="Pfam" id="PF13538">
    <property type="entry name" value="UvrD_C_2"/>
    <property type="match status" value="1"/>
</dbReference>
<dbReference type="EMBL" id="JBAJEX010000007">
    <property type="protein sequence ID" value="MEO1767386.1"/>
    <property type="molecule type" value="Genomic_DNA"/>
</dbReference>
<keyword evidence="4" id="KW-0067">ATP-binding</keyword>
<comment type="caution">
    <text evidence="4">The sequence shown here is derived from an EMBL/GenBank/DDBJ whole genome shotgun (WGS) entry which is preliminary data.</text>
</comment>
<sequence length="601" mass="67488">MATLIPTLGSARFDSRGELRLAERLRDCLEENALVWHNLPVGPFGQHPDFVILHPARGLVVLEVKDWRLDSLLEVNRFEVTLLTPSGRVKHVNPIEQVRQYMYRVVDVLKQDPSLLVPEGPDQGQLYLPFGFGVVFTNITRKQFEATDLGQVMAPERVVCRDEMAENVDPDAFRERLGALVLRRPGRMLSMPQMDRIRAILFPEIRVQQIALPLGRTEDAGRNDHLLAVMDLQQEQLARSLGEGHRIIRGVAGSGKTLILVFRAEHLAKVATRPILVLCYGNGIAGRIENAMQDRGVEDKVIVSTFHAWCLRMLQTYDLPLPSEQDYPDYEARLQAGVRRVIEAVDKGLIPSGQYEAVLIDEAHDFEPEWLALAARMVHPDTRSLLVVYDDAQAIYKGRKRPVWRQLGIDASGRTTVLKVNYRNTAQILRFACRFAADALQTPGFEEGAETIVLPETGGREGPEPVVRACVDFDGEAYGVAAWLKERRQQGYRWNEMAVVYPQHAIGQRIARICNKENIPVDLVKENRNRIDMDRDAVRFLSMHNSKGLEFPCVAVAGLGALAGDDLADDVRLAYVAMTRATHALFVSYSRTTPLVARLVG</sequence>
<dbReference type="Proteomes" id="UP001482231">
    <property type="component" value="Unassembled WGS sequence"/>
</dbReference>
<dbReference type="Gene3D" id="3.40.50.300">
    <property type="entry name" value="P-loop containing nucleotide triphosphate hydrolases"/>
    <property type="match status" value="2"/>
</dbReference>
<evidence type="ECO:0000256" key="1">
    <source>
        <dbReference type="ARBA" id="ARBA00034923"/>
    </source>
</evidence>
<reference evidence="4 5" key="1">
    <citation type="submission" date="2024-02" db="EMBL/GenBank/DDBJ databases">
        <title>New thermophilic sulfur-oxidizing bacteria from a hot springs of the Uzon caldera (Kamchatka, Russia).</title>
        <authorList>
            <person name="Dukat A.M."/>
            <person name="Elcheninov A.G."/>
            <person name="Frolov E.N."/>
        </authorList>
    </citation>
    <scope>NUCLEOTIDE SEQUENCE [LARGE SCALE GENOMIC DNA]</scope>
    <source>
        <strain evidence="4 5">AK1</strain>
    </source>
</reference>
<evidence type="ECO:0000313" key="5">
    <source>
        <dbReference type="Proteomes" id="UP001482231"/>
    </source>
</evidence>
<protein>
    <recommendedName>
        <fullName evidence="1">DNA 3'-5' helicase II</fullName>
    </recommendedName>
</protein>
<evidence type="ECO:0000259" key="2">
    <source>
        <dbReference type="Pfam" id="PF08378"/>
    </source>
</evidence>
<dbReference type="PANTHER" id="PTHR11070:SF2">
    <property type="entry name" value="ATP-DEPENDENT DNA HELICASE SRS2"/>
    <property type="match status" value="1"/>
</dbReference>
<keyword evidence="4" id="KW-0347">Helicase</keyword>
<name>A0ABV0EFE6_9BURK</name>
<keyword evidence="4" id="KW-0547">Nucleotide-binding</keyword>
<feature type="domain" description="NERD" evidence="2">
    <location>
        <begin position="15"/>
        <end position="109"/>
    </location>
</feature>
<evidence type="ECO:0000259" key="3">
    <source>
        <dbReference type="Pfam" id="PF13538"/>
    </source>
</evidence>
<dbReference type="Pfam" id="PF13245">
    <property type="entry name" value="AAA_19"/>
    <property type="match status" value="1"/>
</dbReference>